<organism evidence="1">
    <name type="scientific">Phasmatodean orthomyxo-related virus OKIAV167</name>
    <dbReference type="NCBI Taxonomy" id="2746280"/>
    <lineage>
        <taxon>Viruses</taxon>
        <taxon>Riboviria</taxon>
        <taxon>Orthornavirae</taxon>
        <taxon>Negarnaviricota</taxon>
        <taxon>Polyploviricotina</taxon>
        <taxon>Insthoviricetes</taxon>
        <taxon>Articulavirales</taxon>
        <taxon>Orthomyxoviridae</taxon>
    </lineage>
</organism>
<dbReference type="EMBL" id="MT153365">
    <property type="protein sequence ID" value="QMP82379.1"/>
    <property type="molecule type" value="Viral_cRNA"/>
</dbReference>
<proteinExistence type="predicted"/>
<reference evidence="1" key="2">
    <citation type="submission" date="2020-03" db="EMBL/GenBank/DDBJ databases">
        <authorList>
            <person name="Kafer S."/>
            <person name="Paraskevopoulou S."/>
            <person name="Zirkel F."/>
            <person name="Wieseke N."/>
            <person name="Donath A."/>
            <person name="Petersen M."/>
            <person name="Jones T.C."/>
            <person name="Liu S."/>
            <person name="Zhou X."/>
            <person name="Middendorf M."/>
            <person name="Junglen S."/>
            <person name="Misof B."/>
            <person name="Drosten C."/>
        </authorList>
    </citation>
    <scope>NUCLEOTIDE SEQUENCE</scope>
    <source>
        <strain evidence="1">OKIAV167</strain>
    </source>
</reference>
<evidence type="ECO:0000313" key="1">
    <source>
        <dbReference type="EMBL" id="QMP82379.1"/>
    </source>
</evidence>
<keyword evidence="1" id="KW-0946">Virion</keyword>
<dbReference type="GO" id="GO:0019013">
    <property type="term" value="C:viral nucleocapsid"/>
    <property type="evidence" value="ECO:0007669"/>
    <property type="project" value="UniProtKB-KW"/>
</dbReference>
<accession>A0A7D7F1E9</accession>
<keyword evidence="1" id="KW-0543">Viral nucleoprotein</keyword>
<protein>
    <submittedName>
        <fullName evidence="1">Nucleocapsid protein</fullName>
    </submittedName>
</protein>
<name>A0A7D7F1E9_9ORTO</name>
<sequence>MSEPAAKRIRLVDPDHPEREVPKAGRANLELDPVQRAVCVLFIWEAYTRLKTSIFTALHDPAHTDIHLANTIMSVLRSAHNALRQQYNNSGNLPAIVADANMSINSGGEIKTIRGSVAKRIVKESAETHGLVYGRPAAGDTRHWYGTVAPILTFFSINGARVDEIRLGHSHMTVTKQGGVKKVAAVASYGIHEAHFPLCGGMSMNPGLRSSMAQSCGILTAAVMIARSSNPVFARKWKDSLIRSGFHIPFITEIAELLFNRTAPEVAGIITALGNLMLAITPRNFTRATPPFNFFLRVLCDESVVIPEREVPMETDAGPSTVKAIKIPSRYIAAEGDTPEVTSWKKTCRRAILLADGLDFSGRGLFWFYRLSSKYEYQMPFAPGTDPKVARQVCFHSIFDSWREDLGLLASISNEPYWLSRREMGKAFIGRGASAAAVKFTPVHLKAYARLAGASMTNYLAGTAGQIIAVPAFSGVREVQYTDAFLQVLQTGTPQASMALTNPMQVQAALLHLSRRVAETIREQGGKGMVGTATWKRIEEVSPSKDGSDYNGLVVTTNKFFFGGTEDL</sequence>
<reference evidence="1" key="1">
    <citation type="journal article" date="2019" name="PLoS Pathog.">
        <title>Re-assessing the diversity of negative strand RNA viruses in insects.</title>
        <authorList>
            <person name="Kafer S."/>
            <person name="Paraskevopoulou S."/>
            <person name="Zirkel F."/>
            <person name="Wieseke N."/>
            <person name="Donath A."/>
            <person name="Petersen M."/>
            <person name="Jones T.C."/>
            <person name="Liu S."/>
            <person name="Zhou X."/>
            <person name="Middendorf M."/>
            <person name="Junglen S."/>
            <person name="Misof B."/>
            <person name="Drosten C."/>
        </authorList>
    </citation>
    <scope>NUCLEOTIDE SEQUENCE</scope>
    <source>
        <strain evidence="1">OKIAV167</strain>
    </source>
</reference>